<dbReference type="PROSITE" id="PS50111">
    <property type="entry name" value="CHEMOTAXIS_TRANSDUC_2"/>
    <property type="match status" value="1"/>
</dbReference>
<evidence type="ECO:0000256" key="10">
    <source>
        <dbReference type="SAM" id="Phobius"/>
    </source>
</evidence>
<dbReference type="PANTHER" id="PTHR32089:SF119">
    <property type="entry name" value="METHYL-ACCEPTING CHEMOTAXIS PROTEIN CTPL"/>
    <property type="match status" value="1"/>
</dbReference>
<feature type="domain" description="HAMP" evidence="12">
    <location>
        <begin position="336"/>
        <end position="390"/>
    </location>
</feature>
<keyword evidence="3" id="KW-0145">Chemotaxis</keyword>
<evidence type="ECO:0000256" key="8">
    <source>
        <dbReference type="ARBA" id="ARBA00029447"/>
    </source>
</evidence>
<evidence type="ECO:0000256" key="4">
    <source>
        <dbReference type="ARBA" id="ARBA00022692"/>
    </source>
</evidence>
<sequence length="668" mass="72792">MEQIRRSLSLQLVLAIVGALALLLSIVAAVMVKSSSDDTRARIDQDISALITLKANEIGNYFYAKGQIIHSVFANPAINNWFAKYHSRGSDLSLDPCYQQLVDYFQFFSEQDKEIKSVFFGSANTFEYFDLNGRYDGDPDYYTNKRPWWQEAIDRNGLFVGDPAVDANDGSISATVKTVVKDANGRLIGIGGMDILIDTIGKNLLAPIKYRGEGQAFLMTEQGKLVYFPGFNQGFPAGSDAAVIDNLSGDNQGFSELKREMQTRDAGIAEVTYQGELQRVSYIAIRGDYPKVRWYLGFMLPNEVFQAPVKQSLWQTSLVSVGIILLVALTVFLMMLPFRRNLNSLLHTMEDIAEGEGDLSRRIEINRADELGRLGAAFNRFAAKVQSLLLETRELSGRVDNGVAAAAEVCDNALASVSAQKQEIASVATAATEMAHTSQEMATSAQRAAEFSETALLQSRNGADVVQQASQGMHSLSTQVNQAAGVIRALRSSSEEIGEVLSVIRAIAEQTNLLALNAAIEAARAGEQGRGFAVVADEVRTLASRTQDSTTNIQGIIQTLQQQAQQAEQVMEAGVREANQGQSLTLEVERALTEITAAVDAIQLQTMEITAAIGQQAVVAEEVACNIENVRGRSDESLSASEELSHQMQAFQQLATALGRNIGQFRID</sequence>
<dbReference type="Pfam" id="PF00015">
    <property type="entry name" value="MCPsignal"/>
    <property type="match status" value="1"/>
</dbReference>
<dbReference type="GO" id="GO:0005886">
    <property type="term" value="C:plasma membrane"/>
    <property type="evidence" value="ECO:0007669"/>
    <property type="project" value="UniProtKB-SubCell"/>
</dbReference>
<keyword evidence="6 10" id="KW-0472">Membrane</keyword>
<keyword evidence="14" id="KW-1185">Reference proteome</keyword>
<evidence type="ECO:0000256" key="9">
    <source>
        <dbReference type="PROSITE-ProRule" id="PRU00284"/>
    </source>
</evidence>
<dbReference type="EMBL" id="UGYO01000001">
    <property type="protein sequence ID" value="SUI81160.1"/>
    <property type="molecule type" value="Genomic_DNA"/>
</dbReference>
<dbReference type="Pfam" id="PF00672">
    <property type="entry name" value="HAMP"/>
    <property type="match status" value="1"/>
</dbReference>
<dbReference type="GO" id="GO:0006935">
    <property type="term" value="P:chemotaxis"/>
    <property type="evidence" value="ECO:0007669"/>
    <property type="project" value="UniProtKB-KW"/>
</dbReference>
<protein>
    <submittedName>
        <fullName evidence="13">H3</fullName>
    </submittedName>
</protein>
<dbReference type="InterPro" id="IPR003660">
    <property type="entry name" value="HAMP_dom"/>
</dbReference>
<feature type="transmembrane region" description="Helical" evidence="10">
    <location>
        <begin position="313"/>
        <end position="336"/>
    </location>
</feature>
<organism evidence="13 14">
    <name type="scientific">Shewanella algae</name>
    <dbReference type="NCBI Taxonomy" id="38313"/>
    <lineage>
        <taxon>Bacteria</taxon>
        <taxon>Pseudomonadati</taxon>
        <taxon>Pseudomonadota</taxon>
        <taxon>Gammaproteobacteria</taxon>
        <taxon>Alteromonadales</taxon>
        <taxon>Shewanellaceae</taxon>
        <taxon>Shewanella</taxon>
    </lineage>
</organism>
<dbReference type="SMART" id="SM00304">
    <property type="entry name" value="HAMP"/>
    <property type="match status" value="1"/>
</dbReference>
<evidence type="ECO:0000259" key="11">
    <source>
        <dbReference type="PROSITE" id="PS50111"/>
    </source>
</evidence>
<dbReference type="AlphaFoldDB" id="A0A380AJQ7"/>
<evidence type="ECO:0000256" key="5">
    <source>
        <dbReference type="ARBA" id="ARBA00022989"/>
    </source>
</evidence>
<dbReference type="PANTHER" id="PTHR32089">
    <property type="entry name" value="METHYL-ACCEPTING CHEMOTAXIS PROTEIN MCPB"/>
    <property type="match status" value="1"/>
</dbReference>
<dbReference type="RefSeq" id="WP_115389930.1">
    <property type="nucleotide sequence ID" value="NZ_JADZHC010000062.1"/>
</dbReference>
<feature type="domain" description="Methyl-accepting transducer" evidence="11">
    <location>
        <begin position="395"/>
        <end position="631"/>
    </location>
</feature>
<evidence type="ECO:0000256" key="7">
    <source>
        <dbReference type="ARBA" id="ARBA00023224"/>
    </source>
</evidence>
<dbReference type="Gene3D" id="3.30.450.20">
    <property type="entry name" value="PAS domain"/>
    <property type="match status" value="2"/>
</dbReference>
<evidence type="ECO:0000259" key="12">
    <source>
        <dbReference type="PROSITE" id="PS50885"/>
    </source>
</evidence>
<keyword evidence="7 9" id="KW-0807">Transducer</keyword>
<evidence type="ECO:0000313" key="14">
    <source>
        <dbReference type="Proteomes" id="UP000254069"/>
    </source>
</evidence>
<dbReference type="Pfam" id="PF02743">
    <property type="entry name" value="dCache_1"/>
    <property type="match status" value="1"/>
</dbReference>
<name>A0A380AJQ7_9GAMM</name>
<keyword evidence="2" id="KW-1003">Cell membrane</keyword>
<keyword evidence="5 10" id="KW-1133">Transmembrane helix</keyword>
<dbReference type="CDD" id="cd11386">
    <property type="entry name" value="MCP_signal"/>
    <property type="match status" value="1"/>
</dbReference>
<dbReference type="CDD" id="cd18773">
    <property type="entry name" value="PDC1_HK_sensor"/>
    <property type="match status" value="1"/>
</dbReference>
<keyword evidence="4 10" id="KW-0812">Transmembrane</keyword>
<dbReference type="SMART" id="SM00283">
    <property type="entry name" value="MA"/>
    <property type="match status" value="1"/>
</dbReference>
<evidence type="ECO:0000256" key="3">
    <source>
        <dbReference type="ARBA" id="ARBA00022500"/>
    </source>
</evidence>
<comment type="subcellular location">
    <subcellularLocation>
        <location evidence="1">Cell membrane</location>
        <topology evidence="1">Multi-pass membrane protein</topology>
    </subcellularLocation>
</comment>
<evidence type="ECO:0000256" key="6">
    <source>
        <dbReference type="ARBA" id="ARBA00023136"/>
    </source>
</evidence>
<reference evidence="13 14" key="1">
    <citation type="submission" date="2018-06" db="EMBL/GenBank/DDBJ databases">
        <authorList>
            <consortium name="Pathogen Informatics"/>
            <person name="Doyle S."/>
        </authorList>
    </citation>
    <scope>NUCLEOTIDE SEQUENCE [LARGE SCALE GENOMIC DNA]</scope>
    <source>
        <strain evidence="13 14">NCTC10738</strain>
    </source>
</reference>
<dbReference type="SUPFAM" id="SSF58104">
    <property type="entry name" value="Methyl-accepting chemotaxis protein (MCP) signaling domain"/>
    <property type="match status" value="1"/>
</dbReference>
<dbReference type="Proteomes" id="UP000254069">
    <property type="component" value="Unassembled WGS sequence"/>
</dbReference>
<dbReference type="Gene3D" id="1.10.287.950">
    <property type="entry name" value="Methyl-accepting chemotaxis protein"/>
    <property type="match status" value="1"/>
</dbReference>
<proteinExistence type="inferred from homology"/>
<accession>A0A380AJQ7</accession>
<evidence type="ECO:0000256" key="2">
    <source>
        <dbReference type="ARBA" id="ARBA00022475"/>
    </source>
</evidence>
<evidence type="ECO:0000256" key="1">
    <source>
        <dbReference type="ARBA" id="ARBA00004651"/>
    </source>
</evidence>
<dbReference type="CDD" id="cd06225">
    <property type="entry name" value="HAMP"/>
    <property type="match status" value="1"/>
</dbReference>
<dbReference type="FunFam" id="1.10.287.950:FF:000001">
    <property type="entry name" value="Methyl-accepting chemotaxis sensory transducer"/>
    <property type="match status" value="1"/>
</dbReference>
<gene>
    <name evidence="13" type="primary">mcpB_6</name>
    <name evidence="13" type="ORF">NCTC10738_02843</name>
</gene>
<evidence type="ECO:0000313" key="13">
    <source>
        <dbReference type="EMBL" id="SUI81160.1"/>
    </source>
</evidence>
<comment type="similarity">
    <text evidence="8">Belongs to the methyl-accepting chemotaxis (MCP) protein family.</text>
</comment>
<dbReference type="GO" id="GO:0007165">
    <property type="term" value="P:signal transduction"/>
    <property type="evidence" value="ECO:0007669"/>
    <property type="project" value="UniProtKB-KW"/>
</dbReference>
<dbReference type="InterPro" id="IPR004089">
    <property type="entry name" value="MCPsignal_dom"/>
</dbReference>
<dbReference type="InterPro" id="IPR033479">
    <property type="entry name" value="dCache_1"/>
</dbReference>
<dbReference type="PROSITE" id="PS50885">
    <property type="entry name" value="HAMP"/>
    <property type="match status" value="1"/>
</dbReference>